<comment type="similarity">
    <text evidence="1">Belongs to the NmrA-type oxidoreductase family.</text>
</comment>
<dbReference type="Gene3D" id="3.40.50.720">
    <property type="entry name" value="NAD(P)-binding Rossmann-like Domain"/>
    <property type="match status" value="1"/>
</dbReference>
<dbReference type="STRING" id="37992.A0A4Z0YAW3"/>
<protein>
    <recommendedName>
        <fullName evidence="4">NmrA-like domain-containing protein</fullName>
    </recommendedName>
</protein>
<organism evidence="5 6">
    <name type="scientific">Xylaria hypoxylon</name>
    <dbReference type="NCBI Taxonomy" id="37992"/>
    <lineage>
        <taxon>Eukaryota</taxon>
        <taxon>Fungi</taxon>
        <taxon>Dikarya</taxon>
        <taxon>Ascomycota</taxon>
        <taxon>Pezizomycotina</taxon>
        <taxon>Sordariomycetes</taxon>
        <taxon>Xylariomycetidae</taxon>
        <taxon>Xylariales</taxon>
        <taxon>Xylariaceae</taxon>
        <taxon>Xylaria</taxon>
    </lineage>
</organism>
<dbReference type="OrthoDB" id="419598at2759"/>
<evidence type="ECO:0000256" key="2">
    <source>
        <dbReference type="ARBA" id="ARBA00022857"/>
    </source>
</evidence>
<reference evidence="5 6" key="1">
    <citation type="submission" date="2019-03" db="EMBL/GenBank/DDBJ databases">
        <title>Draft genome sequence of Xylaria hypoxylon DSM 108379, a ubiquitous saprotrophic-parasitic fungi on hardwood.</title>
        <authorList>
            <person name="Buettner E."/>
            <person name="Leonhardt S."/>
            <person name="Gebauer A.M."/>
            <person name="Liers C."/>
            <person name="Hofrichter M."/>
            <person name="Kellner H."/>
        </authorList>
    </citation>
    <scope>NUCLEOTIDE SEQUENCE [LARGE SCALE GENOMIC DNA]</scope>
    <source>
        <strain evidence="5 6">DSM 108379</strain>
    </source>
</reference>
<dbReference type="GO" id="GO:0016491">
    <property type="term" value="F:oxidoreductase activity"/>
    <property type="evidence" value="ECO:0007669"/>
    <property type="project" value="UniProtKB-KW"/>
</dbReference>
<comment type="caution">
    <text evidence="5">The sequence shown here is derived from an EMBL/GenBank/DDBJ whole genome shotgun (WGS) entry which is preliminary data.</text>
</comment>
<keyword evidence="6" id="KW-1185">Reference proteome</keyword>
<dbReference type="InterPro" id="IPR051164">
    <property type="entry name" value="NmrA-like_oxidored"/>
</dbReference>
<sequence>MSTFLVTGATGQQGRATVDALLARGAKVHAVVRDPTKAAARELEDLGVVLFKGDHDDPDTFRESAQGCVGIFLNLLEYPRNPDPAKQAEGILAACKDAGIEHVVASTAGWVGNREKWDIPETQGSALVEYYGGEELVENVVRRSGLGSYTIIRPLWFQSNYKGPLMDFYYPEIRESSTLVHSLKPGAVLPHINVGDIGRFAAMALSDPAKFAGKEIELASENLTIREIAEALGKVVGKQITVTRAAAGEPGKPRNSTSWHTWANSVDLRVDVEGLVQQYEFRFTTLEEYLIKEKEKGRLEWLL</sequence>
<dbReference type="PANTHER" id="PTHR42748">
    <property type="entry name" value="NITROGEN METABOLITE REPRESSION PROTEIN NMRA FAMILY MEMBER"/>
    <property type="match status" value="1"/>
</dbReference>
<evidence type="ECO:0000256" key="1">
    <source>
        <dbReference type="ARBA" id="ARBA00006328"/>
    </source>
</evidence>
<dbReference type="InterPro" id="IPR036291">
    <property type="entry name" value="NAD(P)-bd_dom_sf"/>
</dbReference>
<keyword evidence="3" id="KW-0560">Oxidoreductase</keyword>
<evidence type="ECO:0000313" key="5">
    <source>
        <dbReference type="EMBL" id="TGJ80157.1"/>
    </source>
</evidence>
<proteinExistence type="inferred from homology"/>
<dbReference type="AlphaFoldDB" id="A0A4Z0YAW3"/>
<dbReference type="Pfam" id="PF05368">
    <property type="entry name" value="NmrA"/>
    <property type="match status" value="1"/>
</dbReference>
<dbReference type="PANTHER" id="PTHR42748:SF30">
    <property type="entry name" value="NMRA-LIKE DOMAIN-CONTAINING PROTEIN"/>
    <property type="match status" value="1"/>
</dbReference>
<evidence type="ECO:0000259" key="4">
    <source>
        <dbReference type="Pfam" id="PF05368"/>
    </source>
</evidence>
<dbReference type="GO" id="GO:0005634">
    <property type="term" value="C:nucleus"/>
    <property type="evidence" value="ECO:0007669"/>
    <property type="project" value="TreeGrafter"/>
</dbReference>
<gene>
    <name evidence="5" type="ORF">E0Z10_g8595</name>
</gene>
<accession>A0A4Z0YAW3</accession>
<dbReference type="EMBL" id="SKBN01000237">
    <property type="protein sequence ID" value="TGJ80157.1"/>
    <property type="molecule type" value="Genomic_DNA"/>
</dbReference>
<keyword evidence="2" id="KW-0521">NADP</keyword>
<dbReference type="SUPFAM" id="SSF51735">
    <property type="entry name" value="NAD(P)-binding Rossmann-fold domains"/>
    <property type="match status" value="1"/>
</dbReference>
<feature type="domain" description="NmrA-like" evidence="4">
    <location>
        <begin position="2"/>
        <end position="245"/>
    </location>
</feature>
<name>A0A4Z0YAW3_9PEZI</name>
<evidence type="ECO:0000313" key="6">
    <source>
        <dbReference type="Proteomes" id="UP000297716"/>
    </source>
</evidence>
<evidence type="ECO:0000256" key="3">
    <source>
        <dbReference type="ARBA" id="ARBA00023002"/>
    </source>
</evidence>
<dbReference type="CDD" id="cd05251">
    <property type="entry name" value="NmrA_like_SDR_a"/>
    <property type="match status" value="1"/>
</dbReference>
<dbReference type="Proteomes" id="UP000297716">
    <property type="component" value="Unassembled WGS sequence"/>
</dbReference>
<dbReference type="InterPro" id="IPR008030">
    <property type="entry name" value="NmrA-like"/>
</dbReference>